<feature type="region of interest" description="Disordered" evidence="8">
    <location>
        <begin position="753"/>
        <end position="801"/>
    </location>
</feature>
<dbReference type="Proteomes" id="UP001323405">
    <property type="component" value="Unassembled WGS sequence"/>
</dbReference>
<evidence type="ECO:0000256" key="8">
    <source>
        <dbReference type="SAM" id="MobiDB-lite"/>
    </source>
</evidence>
<gene>
    <name evidence="9" type="ORF">QC762_512420</name>
</gene>
<dbReference type="InterPro" id="IPR018114">
    <property type="entry name" value="TRYPSIN_HIS"/>
</dbReference>
<comment type="similarity">
    <text evidence="1">Belongs to the peptidase S1 family.</text>
</comment>
<evidence type="ECO:0000313" key="9">
    <source>
        <dbReference type="EMBL" id="KAK4653339.1"/>
    </source>
</evidence>
<dbReference type="PANTHER" id="PTHR15462">
    <property type="entry name" value="SERINE PROTEASE"/>
    <property type="match status" value="1"/>
</dbReference>
<organism evidence="9 10">
    <name type="scientific">Podospora pseudocomata</name>
    <dbReference type="NCBI Taxonomy" id="2093779"/>
    <lineage>
        <taxon>Eukaryota</taxon>
        <taxon>Fungi</taxon>
        <taxon>Dikarya</taxon>
        <taxon>Ascomycota</taxon>
        <taxon>Pezizomycotina</taxon>
        <taxon>Sordariomycetes</taxon>
        <taxon>Sordariomycetidae</taxon>
        <taxon>Sordariales</taxon>
        <taxon>Podosporaceae</taxon>
        <taxon>Podospora</taxon>
    </lineage>
</organism>
<evidence type="ECO:0000256" key="2">
    <source>
        <dbReference type="ARBA" id="ARBA00008764"/>
    </source>
</evidence>
<keyword evidence="6 7" id="KW-0720">Serine protease</keyword>
<evidence type="ECO:0000256" key="4">
    <source>
        <dbReference type="ARBA" id="ARBA00022729"/>
    </source>
</evidence>
<dbReference type="EMBL" id="JAFFHA010000007">
    <property type="protein sequence ID" value="KAK4653339.1"/>
    <property type="molecule type" value="Genomic_DNA"/>
</dbReference>
<evidence type="ECO:0000256" key="5">
    <source>
        <dbReference type="ARBA" id="ARBA00022801"/>
    </source>
</evidence>
<keyword evidence="3 7" id="KW-0645">Protease</keyword>
<dbReference type="InterPro" id="IPR050966">
    <property type="entry name" value="Glutamyl_endopeptidase"/>
</dbReference>
<dbReference type="InterPro" id="IPR009003">
    <property type="entry name" value="Peptidase_S1_PA"/>
</dbReference>
<dbReference type="InterPro" id="IPR008256">
    <property type="entry name" value="Peptidase_S1B"/>
</dbReference>
<comment type="similarity">
    <text evidence="2 7">Belongs to the peptidase S1B family.</text>
</comment>
<dbReference type="RefSeq" id="XP_062742314.1">
    <property type="nucleotide sequence ID" value="XM_062891639.1"/>
</dbReference>
<evidence type="ECO:0000256" key="6">
    <source>
        <dbReference type="ARBA" id="ARBA00022825"/>
    </source>
</evidence>
<dbReference type="Gene3D" id="2.40.10.10">
    <property type="entry name" value="Trypsin-like serine proteases"/>
    <property type="match status" value="2"/>
</dbReference>
<evidence type="ECO:0000256" key="7">
    <source>
        <dbReference type="RuleBase" id="RU004296"/>
    </source>
</evidence>
<comment type="caution">
    <text evidence="9">The sequence shown here is derived from an EMBL/GenBank/DDBJ whole genome shotgun (WGS) entry which is preliminary data.</text>
</comment>
<keyword evidence="10" id="KW-1185">Reference proteome</keyword>
<reference evidence="9 10" key="1">
    <citation type="journal article" date="2023" name="bioRxiv">
        <title>High-quality genome assemblies of four members of thePodospora anserinaspecies complex.</title>
        <authorList>
            <person name="Ament-Velasquez S.L."/>
            <person name="Vogan A.A."/>
            <person name="Wallerman O."/>
            <person name="Hartmann F."/>
            <person name="Gautier V."/>
            <person name="Silar P."/>
            <person name="Giraud T."/>
            <person name="Johannesson H."/>
        </authorList>
    </citation>
    <scope>NUCLEOTIDE SEQUENCE [LARGE SCALE GENOMIC DNA]</scope>
    <source>
        <strain evidence="9 10">CBS 415.72m</strain>
    </source>
</reference>
<dbReference type="SUPFAM" id="SSF50494">
    <property type="entry name" value="Trypsin-like serine proteases"/>
    <property type="match status" value="1"/>
</dbReference>
<accession>A0ABR0GC53</accession>
<dbReference type="GeneID" id="87911546"/>
<protein>
    <recommendedName>
        <fullName evidence="7">Serine protease</fullName>
        <ecNumber evidence="7">3.4.21.-</ecNumber>
    </recommendedName>
</protein>
<sequence>MTTLESILKDPAVAGAYWTLSNPEDMSPAESTFTIGGYSEAVFEPDNRTPVDETDYADGGKYRSIVKIVMRYEGQTKDDRRWAIGTGYLISPNTFVTAGHCVYDRTGGGQGAQPSGLGRVVQMKCYIGYCGLDSVTRPNSTVQARRALATVTTAQWITTGDRRYDVSFVRLDRPFEGRVRAHDGGSTLRNFVIQETPMREKGALLGVVGYPGDKYLNKEKGAQMYELFETVDYDLGKGAGNMLQYRISTFKGQSGAPVIRKWDAAPDKGQLVVIGTHCYGGEARNSASVIGGEYGNNYNFFLAALEQLPPTVKDVTGVKRVVGNDDSGETGTETGMDGPVGEAEGFLDVLKDIGRVVAPVVQTALPLVSPLLGPMGGPVSAIGSIAMGALSKAVQESDVESGLPSPPRIKLAAGVAERAVVAESVLQTVLRMERSPVSQRIVDKMRSKYTATGFTSKHAAKLGPRMVPLLSQAGLRIAVTEGLIQKPAEFGATKQVPVAQTEADLTGDTHTDRFLENIAKTEAKVLKSGAQSEAFFDNLGPFLTRALKVASPVLLTSARAGLQKIDQILAKKEKQVGGGTEALLEDPTNEKVITDEKAAALLAHRAVVAECALQAVLEAEPKELRESAILGESAGSAEQESFFGGLLKTVQRIAPAVLKAAPAVLNTAVPILLGAISGPAGAPAVAAASFSVSSVEDTADTLNGEHAAVGVNGWSKKKAGINGGSFKTVQFSLSAVAPGSSLDQLPANVARASGSSAFSNPEHEGIEEEETQSISDCGDDRVSSCGEDDDQNQDGVDWLDDDELCGSFNRS</sequence>
<evidence type="ECO:0000256" key="1">
    <source>
        <dbReference type="ARBA" id="ARBA00007664"/>
    </source>
</evidence>
<proteinExistence type="inferred from homology"/>
<dbReference type="PANTHER" id="PTHR15462:SF8">
    <property type="entry name" value="SERINE PROTEASE"/>
    <property type="match status" value="1"/>
</dbReference>
<dbReference type="PROSITE" id="PS00134">
    <property type="entry name" value="TRYPSIN_HIS"/>
    <property type="match status" value="1"/>
</dbReference>
<evidence type="ECO:0000256" key="3">
    <source>
        <dbReference type="ARBA" id="ARBA00022670"/>
    </source>
</evidence>
<dbReference type="PRINTS" id="PR00839">
    <property type="entry name" value="V8PROTEASE"/>
</dbReference>
<keyword evidence="5 7" id="KW-0378">Hydrolase</keyword>
<evidence type="ECO:0000313" key="10">
    <source>
        <dbReference type="Proteomes" id="UP001323405"/>
    </source>
</evidence>
<dbReference type="EC" id="3.4.21.-" evidence="7"/>
<dbReference type="Pfam" id="PF13365">
    <property type="entry name" value="Trypsin_2"/>
    <property type="match status" value="1"/>
</dbReference>
<name>A0ABR0GC53_9PEZI</name>
<dbReference type="InterPro" id="IPR043504">
    <property type="entry name" value="Peptidase_S1_PA_chymotrypsin"/>
</dbReference>
<keyword evidence="4" id="KW-0732">Signal</keyword>
<feature type="compositionally biased region" description="Acidic residues" evidence="8">
    <location>
        <begin position="786"/>
        <end position="801"/>
    </location>
</feature>